<evidence type="ECO:0000313" key="6">
    <source>
        <dbReference type="Proteomes" id="UP000537592"/>
    </source>
</evidence>
<keyword evidence="5" id="KW-0830">Ubiquinone</keyword>
<evidence type="ECO:0000256" key="1">
    <source>
        <dbReference type="ARBA" id="ARBA00008361"/>
    </source>
</evidence>
<reference evidence="5 6" key="1">
    <citation type="submission" date="2020-08" db="EMBL/GenBank/DDBJ databases">
        <title>Genomic Encyclopedia of Type Strains, Phase IV (KMG-IV): sequencing the most valuable type-strain genomes for metagenomic binning, comparative biology and taxonomic classification.</title>
        <authorList>
            <person name="Goeker M."/>
        </authorList>
    </citation>
    <scope>NUCLEOTIDE SEQUENCE [LARGE SCALE GENOMIC DNA]</scope>
    <source>
        <strain evidence="5 6">DSM 28760</strain>
    </source>
</reference>
<dbReference type="PANTHER" id="PTHR44942:SF4">
    <property type="entry name" value="METHYLTRANSFERASE TYPE 11 DOMAIN-CONTAINING PROTEIN"/>
    <property type="match status" value="1"/>
</dbReference>
<evidence type="ECO:0000259" key="4">
    <source>
        <dbReference type="Pfam" id="PF08241"/>
    </source>
</evidence>
<dbReference type="Pfam" id="PF08241">
    <property type="entry name" value="Methyltransf_11"/>
    <property type="match status" value="1"/>
</dbReference>
<keyword evidence="3" id="KW-0808">Transferase</keyword>
<comment type="similarity">
    <text evidence="1">Belongs to the methyltransferase superfamily.</text>
</comment>
<comment type="caution">
    <text evidence="5">The sequence shown here is derived from an EMBL/GenBank/DDBJ whole genome shotgun (WGS) entry which is preliminary data.</text>
</comment>
<dbReference type="PANTHER" id="PTHR44942">
    <property type="entry name" value="METHYLTRANSF_11 DOMAIN-CONTAINING PROTEIN"/>
    <property type="match status" value="1"/>
</dbReference>
<dbReference type="InterPro" id="IPR029063">
    <property type="entry name" value="SAM-dependent_MTases_sf"/>
</dbReference>
<proteinExistence type="inferred from homology"/>
<dbReference type="CDD" id="cd02440">
    <property type="entry name" value="AdoMet_MTases"/>
    <property type="match status" value="1"/>
</dbReference>
<name>A0A7W6EHT9_9HYPH</name>
<dbReference type="EMBL" id="JACICC010000006">
    <property type="protein sequence ID" value="MBB3810469.1"/>
    <property type="molecule type" value="Genomic_DNA"/>
</dbReference>
<sequence>MISLSPTLIDRIARRPGGLLGYLFYRFPFGHKAGFDLTLRHLPPRPTDTILEVGCGGGVFLKRALACGCRAIGIDHSPDMIANTGRLNANAIAEGRLTLQQADAANLPVADAVVDKVYCLNAFFFFPQPQDSLREMSRVLKPGGRVAVVTVPPEFRPQIARFSRSMADNMRFDTPDILADWAMKAGLTPVETVQVSGTGFLFIAERDNRA</sequence>
<dbReference type="GO" id="GO:0008757">
    <property type="term" value="F:S-adenosylmethionine-dependent methyltransferase activity"/>
    <property type="evidence" value="ECO:0007669"/>
    <property type="project" value="InterPro"/>
</dbReference>
<dbReference type="Proteomes" id="UP000537592">
    <property type="component" value="Unassembled WGS sequence"/>
</dbReference>
<feature type="domain" description="Methyltransferase type 11" evidence="4">
    <location>
        <begin position="51"/>
        <end position="147"/>
    </location>
</feature>
<evidence type="ECO:0000313" key="5">
    <source>
        <dbReference type="EMBL" id="MBB3810469.1"/>
    </source>
</evidence>
<dbReference type="SUPFAM" id="SSF53335">
    <property type="entry name" value="S-adenosyl-L-methionine-dependent methyltransferases"/>
    <property type="match status" value="1"/>
</dbReference>
<dbReference type="InterPro" id="IPR051052">
    <property type="entry name" value="Diverse_substrate_MTase"/>
</dbReference>
<dbReference type="GO" id="GO:0032259">
    <property type="term" value="P:methylation"/>
    <property type="evidence" value="ECO:0007669"/>
    <property type="project" value="UniProtKB-KW"/>
</dbReference>
<evidence type="ECO:0000256" key="3">
    <source>
        <dbReference type="ARBA" id="ARBA00022679"/>
    </source>
</evidence>
<dbReference type="Gene3D" id="3.40.50.150">
    <property type="entry name" value="Vaccinia Virus protein VP39"/>
    <property type="match status" value="1"/>
</dbReference>
<accession>A0A7W6EHT9</accession>
<dbReference type="InterPro" id="IPR013216">
    <property type="entry name" value="Methyltransf_11"/>
</dbReference>
<evidence type="ECO:0000256" key="2">
    <source>
        <dbReference type="ARBA" id="ARBA00022603"/>
    </source>
</evidence>
<keyword evidence="2 5" id="KW-0489">Methyltransferase</keyword>
<gene>
    <name evidence="5" type="ORF">FHS81_002570</name>
</gene>
<dbReference type="AlphaFoldDB" id="A0A7W6EHT9"/>
<keyword evidence="6" id="KW-1185">Reference proteome</keyword>
<organism evidence="5 6">
    <name type="scientific">Pseudochelatococcus contaminans</name>
    <dbReference type="NCBI Taxonomy" id="1538103"/>
    <lineage>
        <taxon>Bacteria</taxon>
        <taxon>Pseudomonadati</taxon>
        <taxon>Pseudomonadota</taxon>
        <taxon>Alphaproteobacteria</taxon>
        <taxon>Hyphomicrobiales</taxon>
        <taxon>Chelatococcaceae</taxon>
        <taxon>Pseudochelatococcus</taxon>
    </lineage>
</organism>
<protein>
    <submittedName>
        <fullName evidence="5">Ubiquinone/menaquinone biosynthesis C-methylase UbiE</fullName>
    </submittedName>
</protein>
<dbReference type="RefSeq" id="WP_183753467.1">
    <property type="nucleotide sequence ID" value="NZ_JACICC010000006.1"/>
</dbReference>